<dbReference type="InterPro" id="IPR016092">
    <property type="entry name" value="ATAP"/>
</dbReference>
<dbReference type="GO" id="GO:0016226">
    <property type="term" value="P:iron-sulfur cluster assembly"/>
    <property type="evidence" value="ECO:0007669"/>
    <property type="project" value="InterPro"/>
</dbReference>
<gene>
    <name evidence="3" type="ORF">AOV_02325</name>
</gene>
<dbReference type="Gene3D" id="2.60.300.12">
    <property type="entry name" value="HesB-like domain"/>
    <property type="match status" value="1"/>
</dbReference>
<reference evidence="4" key="1">
    <citation type="submission" date="2018-06" db="EMBL/GenBank/DDBJ databases">
        <title>The Anaplasma ovis genome reveals a high proportion of pseudogenes.</title>
        <authorList>
            <person name="Liu Z."/>
            <person name="Peasley A.M."/>
            <person name="Yang J."/>
            <person name="Li Y."/>
            <person name="Guan G."/>
            <person name="Luo J."/>
            <person name="Yin H."/>
            <person name="Brayton K.A."/>
        </authorList>
    </citation>
    <scope>NUCLEOTIDE SEQUENCE [LARGE SCALE GENOMIC DNA]</scope>
    <source>
        <strain evidence="4">Haibei</strain>
    </source>
</reference>
<dbReference type="EMBL" id="CP015994">
    <property type="protein sequence ID" value="ASI47693.1"/>
    <property type="molecule type" value="Genomic_DNA"/>
</dbReference>
<dbReference type="PANTHER" id="PTHR10072">
    <property type="entry name" value="IRON-SULFUR CLUSTER ASSEMBLY PROTEIN"/>
    <property type="match status" value="1"/>
</dbReference>
<dbReference type="PROSITE" id="PS01152">
    <property type="entry name" value="HESB"/>
    <property type="match status" value="1"/>
</dbReference>
<dbReference type="OrthoDB" id="9801228at2"/>
<keyword evidence="4" id="KW-1185">Reference proteome</keyword>
<name>A0A2Z2LEF7_9RICK</name>
<dbReference type="SUPFAM" id="SSF89360">
    <property type="entry name" value="HesB-like domain"/>
    <property type="match status" value="1"/>
</dbReference>
<evidence type="ECO:0000313" key="3">
    <source>
        <dbReference type="EMBL" id="ASI47693.1"/>
    </source>
</evidence>
<protein>
    <submittedName>
        <fullName evidence="3">Iron-sulfur cluster assembly accessory protein</fullName>
    </submittedName>
</protein>
<dbReference type="InterPro" id="IPR050322">
    <property type="entry name" value="Fe-S_cluster_asmbl/transfer"/>
</dbReference>
<dbReference type="GO" id="GO:0005737">
    <property type="term" value="C:cytoplasm"/>
    <property type="evidence" value="ECO:0007669"/>
    <property type="project" value="TreeGrafter"/>
</dbReference>
<organism evidence="3 4">
    <name type="scientific">Anaplasma ovis str. Haibei</name>
    <dbReference type="NCBI Taxonomy" id="1248439"/>
    <lineage>
        <taxon>Bacteria</taxon>
        <taxon>Pseudomonadati</taxon>
        <taxon>Pseudomonadota</taxon>
        <taxon>Alphaproteobacteria</taxon>
        <taxon>Rickettsiales</taxon>
        <taxon>Anaplasmataceae</taxon>
        <taxon>Anaplasma</taxon>
    </lineage>
</organism>
<dbReference type="GO" id="GO:0051537">
    <property type="term" value="F:2 iron, 2 sulfur cluster binding"/>
    <property type="evidence" value="ECO:0007669"/>
    <property type="project" value="TreeGrafter"/>
</dbReference>
<dbReference type="PANTHER" id="PTHR10072:SF41">
    <property type="entry name" value="IRON-SULFUR CLUSTER ASSEMBLY 1 HOMOLOG, MITOCHONDRIAL"/>
    <property type="match status" value="1"/>
</dbReference>
<evidence type="ECO:0000256" key="1">
    <source>
        <dbReference type="ARBA" id="ARBA00006718"/>
    </source>
</evidence>
<evidence type="ECO:0000313" key="4">
    <source>
        <dbReference type="Proteomes" id="UP000259762"/>
    </source>
</evidence>
<sequence>MPKGVVNIEVPMGLSVEKGNWCGDSPIIVTDAAWRRMKELLVNKGNPGVAIRILVKQKGCYGFKYHIEYAYDIRPLEVKVEKVFDGFKVVILIEPKAMMFIRGTTVDYYSDRLSSGFVFKNPNEKGRCGCGDSFYV</sequence>
<dbReference type="KEGG" id="aoh:AOV_02325"/>
<reference evidence="3 4" key="2">
    <citation type="journal article" date="2019" name="BMC Genomics">
        <title>The Anaplasma ovis genome reveals a high proportion of pseudogenes.</title>
        <authorList>
            <person name="Liu Z."/>
            <person name="Peasley A.M."/>
            <person name="Yang J."/>
            <person name="Li Y."/>
            <person name="Guan G."/>
            <person name="Luo J."/>
            <person name="Yin H."/>
            <person name="Brayton K.A."/>
        </authorList>
    </citation>
    <scope>NUCLEOTIDE SEQUENCE [LARGE SCALE GENOMIC DNA]</scope>
    <source>
        <strain evidence="3 4">Haibei</strain>
    </source>
</reference>
<dbReference type="Pfam" id="PF01521">
    <property type="entry name" value="Fe-S_biosyn"/>
    <property type="match status" value="1"/>
</dbReference>
<dbReference type="NCBIfam" id="TIGR00049">
    <property type="entry name" value="iron-sulfur cluster assembly accessory protein"/>
    <property type="match status" value="1"/>
</dbReference>
<dbReference type="AlphaFoldDB" id="A0A2Z2LEF7"/>
<comment type="similarity">
    <text evidence="1">Belongs to the HesB/IscA family.</text>
</comment>
<proteinExistence type="inferred from homology"/>
<dbReference type="InterPro" id="IPR017870">
    <property type="entry name" value="FeS_cluster_insertion_CS"/>
</dbReference>
<accession>A0A2Z2LEF7</accession>
<dbReference type="Proteomes" id="UP000259762">
    <property type="component" value="Chromosome"/>
</dbReference>
<evidence type="ECO:0000259" key="2">
    <source>
        <dbReference type="Pfam" id="PF01521"/>
    </source>
</evidence>
<dbReference type="InterPro" id="IPR000361">
    <property type="entry name" value="ATAP_core_dom"/>
</dbReference>
<dbReference type="InterPro" id="IPR035903">
    <property type="entry name" value="HesB-like_dom_sf"/>
</dbReference>
<feature type="domain" description="Core" evidence="2">
    <location>
        <begin position="27"/>
        <end position="132"/>
    </location>
</feature>